<dbReference type="AlphaFoldDB" id="A0A9P5JZM7"/>
<dbReference type="Proteomes" id="UP000759537">
    <property type="component" value="Unassembled WGS sequence"/>
</dbReference>
<reference evidence="1" key="2">
    <citation type="journal article" date="2020" name="Nat. Commun.">
        <title>Large-scale genome sequencing of mycorrhizal fungi provides insights into the early evolution of symbiotic traits.</title>
        <authorList>
            <person name="Miyauchi S."/>
            <person name="Kiss E."/>
            <person name="Kuo A."/>
            <person name="Drula E."/>
            <person name="Kohler A."/>
            <person name="Sanchez-Garcia M."/>
            <person name="Morin E."/>
            <person name="Andreopoulos B."/>
            <person name="Barry K.W."/>
            <person name="Bonito G."/>
            <person name="Buee M."/>
            <person name="Carver A."/>
            <person name="Chen C."/>
            <person name="Cichocki N."/>
            <person name="Clum A."/>
            <person name="Culley D."/>
            <person name="Crous P.W."/>
            <person name="Fauchery L."/>
            <person name="Girlanda M."/>
            <person name="Hayes R.D."/>
            <person name="Keri Z."/>
            <person name="LaButti K."/>
            <person name="Lipzen A."/>
            <person name="Lombard V."/>
            <person name="Magnuson J."/>
            <person name="Maillard F."/>
            <person name="Murat C."/>
            <person name="Nolan M."/>
            <person name="Ohm R.A."/>
            <person name="Pangilinan J."/>
            <person name="Pereira M.F."/>
            <person name="Perotto S."/>
            <person name="Peter M."/>
            <person name="Pfister S."/>
            <person name="Riley R."/>
            <person name="Sitrit Y."/>
            <person name="Stielow J.B."/>
            <person name="Szollosi G."/>
            <person name="Zifcakova L."/>
            <person name="Stursova M."/>
            <person name="Spatafora J.W."/>
            <person name="Tedersoo L."/>
            <person name="Vaario L.M."/>
            <person name="Yamada A."/>
            <person name="Yan M."/>
            <person name="Wang P."/>
            <person name="Xu J."/>
            <person name="Bruns T."/>
            <person name="Baldrian P."/>
            <person name="Vilgalys R."/>
            <person name="Dunand C."/>
            <person name="Henrissat B."/>
            <person name="Grigoriev I.V."/>
            <person name="Hibbett D."/>
            <person name="Nagy L.G."/>
            <person name="Martin F.M."/>
        </authorList>
    </citation>
    <scope>NUCLEOTIDE SEQUENCE</scope>
    <source>
        <strain evidence="1">Prilba</strain>
    </source>
</reference>
<dbReference type="EMBL" id="WHVB01000024">
    <property type="protein sequence ID" value="KAF8471009.1"/>
    <property type="molecule type" value="Genomic_DNA"/>
</dbReference>
<keyword evidence="2" id="KW-1185">Reference proteome</keyword>
<gene>
    <name evidence="1" type="ORF">DFH94DRAFT_207925</name>
</gene>
<evidence type="ECO:0000313" key="2">
    <source>
        <dbReference type="Proteomes" id="UP000759537"/>
    </source>
</evidence>
<reference evidence="1" key="1">
    <citation type="submission" date="2019-10" db="EMBL/GenBank/DDBJ databases">
        <authorList>
            <consortium name="DOE Joint Genome Institute"/>
            <person name="Kuo A."/>
            <person name="Miyauchi S."/>
            <person name="Kiss E."/>
            <person name="Drula E."/>
            <person name="Kohler A."/>
            <person name="Sanchez-Garcia M."/>
            <person name="Andreopoulos B."/>
            <person name="Barry K.W."/>
            <person name="Bonito G."/>
            <person name="Buee M."/>
            <person name="Carver A."/>
            <person name="Chen C."/>
            <person name="Cichocki N."/>
            <person name="Clum A."/>
            <person name="Culley D."/>
            <person name="Crous P.W."/>
            <person name="Fauchery L."/>
            <person name="Girlanda M."/>
            <person name="Hayes R."/>
            <person name="Keri Z."/>
            <person name="LaButti K."/>
            <person name="Lipzen A."/>
            <person name="Lombard V."/>
            <person name="Magnuson J."/>
            <person name="Maillard F."/>
            <person name="Morin E."/>
            <person name="Murat C."/>
            <person name="Nolan M."/>
            <person name="Ohm R."/>
            <person name="Pangilinan J."/>
            <person name="Pereira M."/>
            <person name="Perotto S."/>
            <person name="Peter M."/>
            <person name="Riley R."/>
            <person name="Sitrit Y."/>
            <person name="Stielow B."/>
            <person name="Szollosi G."/>
            <person name="Zifcakova L."/>
            <person name="Stursova M."/>
            <person name="Spatafora J.W."/>
            <person name="Tedersoo L."/>
            <person name="Vaario L.-M."/>
            <person name="Yamada A."/>
            <person name="Yan M."/>
            <person name="Wang P."/>
            <person name="Xu J."/>
            <person name="Bruns T."/>
            <person name="Baldrian P."/>
            <person name="Vilgalys R."/>
            <person name="Henrissat B."/>
            <person name="Grigoriev I.V."/>
            <person name="Hibbett D."/>
            <person name="Nagy L.G."/>
            <person name="Martin F.M."/>
        </authorList>
    </citation>
    <scope>NUCLEOTIDE SEQUENCE</scope>
    <source>
        <strain evidence="1">Prilba</strain>
    </source>
</reference>
<accession>A0A9P5JZM7</accession>
<organism evidence="1 2">
    <name type="scientific">Russula ochroleuca</name>
    <dbReference type="NCBI Taxonomy" id="152965"/>
    <lineage>
        <taxon>Eukaryota</taxon>
        <taxon>Fungi</taxon>
        <taxon>Dikarya</taxon>
        <taxon>Basidiomycota</taxon>
        <taxon>Agaricomycotina</taxon>
        <taxon>Agaricomycetes</taxon>
        <taxon>Russulales</taxon>
        <taxon>Russulaceae</taxon>
        <taxon>Russula</taxon>
    </lineage>
</organism>
<name>A0A9P5JZM7_9AGAM</name>
<evidence type="ECO:0000313" key="1">
    <source>
        <dbReference type="EMBL" id="KAF8471009.1"/>
    </source>
</evidence>
<dbReference type="OrthoDB" id="4177236at2759"/>
<comment type="caution">
    <text evidence="1">The sequence shown here is derived from an EMBL/GenBank/DDBJ whole genome shotgun (WGS) entry which is preliminary data.</text>
</comment>
<protein>
    <submittedName>
        <fullName evidence="1">Uncharacterized protein</fullName>
    </submittedName>
</protein>
<sequence length="218" mass="25223">MAEQDRKVVGKIGRQPNTIVGPLMYRTLIVIFDALDDILSWARRPFDKKPDDRPVESDQWDDAEILRRYDDPEGMSPMADSVGKIGDHTLVKVTFEWNTRYLEASSFEFVRTHTTIPIPRIRRTFIDENGGTINVMDYIPGKRLDHVWPSLSLWTKLWVGLTLRRYIRQLRQIKDSHSSVPGPVADSPQRWIITCSTSHVDPFPITRLCRRFTTASLT</sequence>
<proteinExistence type="predicted"/>